<dbReference type="OrthoDB" id="2463162at2759"/>
<name>A0A397SJ07_9GLOM</name>
<feature type="non-terminal residue" evidence="2">
    <location>
        <position position="60"/>
    </location>
</feature>
<organism evidence="2 3">
    <name type="scientific">Glomus cerebriforme</name>
    <dbReference type="NCBI Taxonomy" id="658196"/>
    <lineage>
        <taxon>Eukaryota</taxon>
        <taxon>Fungi</taxon>
        <taxon>Fungi incertae sedis</taxon>
        <taxon>Mucoromycota</taxon>
        <taxon>Glomeromycotina</taxon>
        <taxon>Glomeromycetes</taxon>
        <taxon>Glomerales</taxon>
        <taxon>Glomeraceae</taxon>
        <taxon>Glomus</taxon>
    </lineage>
</organism>
<evidence type="ECO:0000313" key="2">
    <source>
        <dbReference type="EMBL" id="RIA84879.1"/>
    </source>
</evidence>
<dbReference type="EMBL" id="QKYT01000463">
    <property type="protein sequence ID" value="RIA84879.1"/>
    <property type="molecule type" value="Genomic_DNA"/>
</dbReference>
<keyword evidence="1" id="KW-0472">Membrane</keyword>
<proteinExistence type="predicted"/>
<sequence length="60" mass="7453">MMLLFMLEKNQMSKKFMRIQIFYALGLNIFILHFLMNGLRRRMENLFLENQIFHHNYLIS</sequence>
<comment type="caution">
    <text evidence="2">The sequence shown here is derived from an EMBL/GenBank/DDBJ whole genome shotgun (WGS) entry which is preliminary data.</text>
</comment>
<dbReference type="AlphaFoldDB" id="A0A397SJ07"/>
<evidence type="ECO:0000313" key="3">
    <source>
        <dbReference type="Proteomes" id="UP000265703"/>
    </source>
</evidence>
<gene>
    <name evidence="2" type="ORF">C1645_783154</name>
</gene>
<keyword evidence="1" id="KW-1133">Transmembrane helix</keyword>
<protein>
    <submittedName>
        <fullName evidence="2">Uncharacterized protein</fullName>
    </submittedName>
</protein>
<keyword evidence="1" id="KW-0812">Transmembrane</keyword>
<dbReference type="Proteomes" id="UP000265703">
    <property type="component" value="Unassembled WGS sequence"/>
</dbReference>
<reference evidence="2 3" key="1">
    <citation type="submission" date="2018-06" db="EMBL/GenBank/DDBJ databases">
        <title>Comparative genomics reveals the genomic features of Rhizophagus irregularis, R. cerebriforme, R. diaphanum and Gigaspora rosea, and their symbiotic lifestyle signature.</title>
        <authorList>
            <person name="Morin E."/>
            <person name="San Clemente H."/>
            <person name="Chen E.C.H."/>
            <person name="De La Providencia I."/>
            <person name="Hainaut M."/>
            <person name="Kuo A."/>
            <person name="Kohler A."/>
            <person name="Murat C."/>
            <person name="Tang N."/>
            <person name="Roy S."/>
            <person name="Loubradou J."/>
            <person name="Henrissat B."/>
            <person name="Grigoriev I.V."/>
            <person name="Corradi N."/>
            <person name="Roux C."/>
            <person name="Martin F.M."/>
        </authorList>
    </citation>
    <scope>NUCLEOTIDE SEQUENCE [LARGE SCALE GENOMIC DNA]</scope>
    <source>
        <strain evidence="2 3">DAOM 227022</strain>
    </source>
</reference>
<keyword evidence="3" id="KW-1185">Reference proteome</keyword>
<feature type="transmembrane region" description="Helical" evidence="1">
    <location>
        <begin position="21"/>
        <end position="39"/>
    </location>
</feature>
<evidence type="ECO:0000256" key="1">
    <source>
        <dbReference type="SAM" id="Phobius"/>
    </source>
</evidence>
<accession>A0A397SJ07</accession>